<feature type="domain" description="CzcB-like barrel-sandwich hybrid" evidence="7">
    <location>
        <begin position="99"/>
        <end position="214"/>
    </location>
</feature>
<dbReference type="Pfam" id="PF25967">
    <property type="entry name" value="RND-MFP_C"/>
    <property type="match status" value="1"/>
</dbReference>
<dbReference type="Pfam" id="PF25893">
    <property type="entry name" value="HH_CzcB"/>
    <property type="match status" value="1"/>
</dbReference>
<evidence type="ECO:0000313" key="9">
    <source>
        <dbReference type="Proteomes" id="UP000740413"/>
    </source>
</evidence>
<organism evidence="8 9">
    <name type="scientific">Zobellia barbeyronii</name>
    <dbReference type="NCBI Taxonomy" id="2748009"/>
    <lineage>
        <taxon>Bacteria</taxon>
        <taxon>Pseudomonadati</taxon>
        <taxon>Bacteroidota</taxon>
        <taxon>Flavobacteriia</taxon>
        <taxon>Flavobacteriales</taxon>
        <taxon>Flavobacteriaceae</taxon>
        <taxon>Zobellia</taxon>
    </lineage>
</organism>
<dbReference type="Pfam" id="PF25954">
    <property type="entry name" value="Beta-barrel_RND_2"/>
    <property type="match status" value="1"/>
</dbReference>
<dbReference type="RefSeq" id="WP_214613438.1">
    <property type="nucleotide sequence ID" value="NZ_JACATN010000008.1"/>
</dbReference>
<feature type="domain" description="CusB-like beta-barrel" evidence="5">
    <location>
        <begin position="233"/>
        <end position="305"/>
    </location>
</feature>
<dbReference type="Pfam" id="PF25973">
    <property type="entry name" value="BSH_CzcB"/>
    <property type="match status" value="1"/>
</dbReference>
<dbReference type="Gene3D" id="2.40.50.100">
    <property type="match status" value="1"/>
</dbReference>
<dbReference type="InterPro" id="IPR058648">
    <property type="entry name" value="HH_CzcB-like"/>
</dbReference>
<dbReference type="InterPro" id="IPR058647">
    <property type="entry name" value="BSH_CzcB-like"/>
</dbReference>
<evidence type="ECO:0000256" key="3">
    <source>
        <dbReference type="SAM" id="SignalP"/>
    </source>
</evidence>
<dbReference type="InterPro" id="IPR058792">
    <property type="entry name" value="Beta-barrel_RND_2"/>
</dbReference>
<keyword evidence="3" id="KW-0732">Signal</keyword>
<dbReference type="Proteomes" id="UP000740413">
    <property type="component" value="Unassembled WGS sequence"/>
</dbReference>
<dbReference type="NCBIfam" id="TIGR01730">
    <property type="entry name" value="RND_mfp"/>
    <property type="match status" value="1"/>
</dbReference>
<proteinExistence type="inferred from homology"/>
<comment type="similarity">
    <text evidence="1">Belongs to the membrane fusion protein (MFP) (TC 8.A.1) family.</text>
</comment>
<evidence type="ECO:0000313" key="8">
    <source>
        <dbReference type="EMBL" id="MBT2163494.1"/>
    </source>
</evidence>
<dbReference type="InterPro" id="IPR058627">
    <property type="entry name" value="MdtA-like_C"/>
</dbReference>
<evidence type="ECO:0000259" key="5">
    <source>
        <dbReference type="Pfam" id="PF25954"/>
    </source>
</evidence>
<keyword evidence="9" id="KW-1185">Reference proteome</keyword>
<protein>
    <submittedName>
        <fullName evidence="8">Efflux RND transporter periplasmic adaptor subunit</fullName>
    </submittedName>
</protein>
<dbReference type="PANTHER" id="PTHR30469">
    <property type="entry name" value="MULTIDRUG RESISTANCE PROTEIN MDTA"/>
    <property type="match status" value="1"/>
</dbReference>
<keyword evidence="2" id="KW-0175">Coiled coil</keyword>
<feature type="signal peptide" evidence="3">
    <location>
        <begin position="1"/>
        <end position="22"/>
    </location>
</feature>
<reference evidence="9" key="2">
    <citation type="submission" date="2023-07" db="EMBL/GenBank/DDBJ databases">
        <title>Zobellia barbeyronii sp. nov., a new marine flavobacterium, isolated from green and red algae.</title>
        <authorList>
            <person name="Nedashkovskaya O.I."/>
            <person name="Otstavnykh N."/>
            <person name="Zhukova N."/>
            <person name="Guzev K."/>
            <person name="Chausova V."/>
            <person name="Tekutyeva L."/>
            <person name="Mikhailov V."/>
            <person name="Isaeva M."/>
        </authorList>
    </citation>
    <scope>NUCLEOTIDE SEQUENCE [LARGE SCALE GENOMIC DNA]</scope>
    <source>
        <strain evidence="9">KMM 6746</strain>
    </source>
</reference>
<dbReference type="SUPFAM" id="SSF111369">
    <property type="entry name" value="HlyD-like secretion proteins"/>
    <property type="match status" value="1"/>
</dbReference>
<feature type="domain" description="Multidrug resistance protein MdtA-like C-terminal permuted SH3" evidence="6">
    <location>
        <begin position="310"/>
        <end position="375"/>
    </location>
</feature>
<name>A0ABS5WJG4_9FLAO</name>
<evidence type="ECO:0000259" key="7">
    <source>
        <dbReference type="Pfam" id="PF25973"/>
    </source>
</evidence>
<feature type="chain" id="PRO_5047133526" evidence="3">
    <location>
        <begin position="23"/>
        <end position="394"/>
    </location>
</feature>
<dbReference type="InterPro" id="IPR006143">
    <property type="entry name" value="RND_pump_MFP"/>
</dbReference>
<evidence type="ECO:0000256" key="1">
    <source>
        <dbReference type="ARBA" id="ARBA00009477"/>
    </source>
</evidence>
<feature type="domain" description="CzcB-like alpha-helical hairpin" evidence="4">
    <location>
        <begin position="135"/>
        <end position="190"/>
    </location>
</feature>
<sequence>MKKILYLATAALLFSACGGKEASVSDIIAQGDLESIRAKKSELSEKQKAIEAELNQLDSVIATKNSDEKLPLVTTVTAKVAKFDHFLELQGNVMTKQNVLVYPEMSGTLQRVYVKEGQRVNAGQLLASIDDGGRSSQLSQLKTQAELSKTTFERRKRLWEQKIGSEIEYLSAKTNYEAAESAIKQAQSQLGKSTIRAPFSGIIDNVIKDQGTVVSPGPGSEVFRIVNLSDMYIEVDVPETYLGGIKVGKEAKVYFPVLGDTVITKVRQTGNFINPSNRAFTVEIPVPNKKGNIKPNLTAKVNINDYTSENAIVIPQGIISENAEGDQYVYIAELTDGENEAILKKSIIKTGKTQGSQIEVLSGIKDGDHIIEEGARSVKDGQKVKILNDQTDEQ</sequence>
<gene>
    <name evidence="8" type="ORF">HW347_19640</name>
</gene>
<evidence type="ECO:0000259" key="6">
    <source>
        <dbReference type="Pfam" id="PF25967"/>
    </source>
</evidence>
<dbReference type="EMBL" id="JACATN010000008">
    <property type="protein sequence ID" value="MBT2163494.1"/>
    <property type="molecule type" value="Genomic_DNA"/>
</dbReference>
<comment type="caution">
    <text evidence="8">The sequence shown here is derived from an EMBL/GenBank/DDBJ whole genome shotgun (WGS) entry which is preliminary data.</text>
</comment>
<dbReference type="PROSITE" id="PS51257">
    <property type="entry name" value="PROKAR_LIPOPROTEIN"/>
    <property type="match status" value="1"/>
</dbReference>
<dbReference type="Gene3D" id="2.40.30.170">
    <property type="match status" value="1"/>
</dbReference>
<reference evidence="8 9" key="1">
    <citation type="submission" date="2020-06" db="EMBL/GenBank/DDBJ databases">
        <authorList>
            <person name="Isaeva M.P."/>
            <person name="Chernysheva N.Y."/>
        </authorList>
    </citation>
    <scope>NUCLEOTIDE SEQUENCE [LARGE SCALE GENOMIC DNA]</scope>
    <source>
        <strain evidence="8 9">KMM 6746</strain>
    </source>
</reference>
<dbReference type="Gene3D" id="2.40.420.20">
    <property type="match status" value="1"/>
</dbReference>
<dbReference type="Gene3D" id="1.10.287.470">
    <property type="entry name" value="Helix hairpin bin"/>
    <property type="match status" value="1"/>
</dbReference>
<evidence type="ECO:0000259" key="4">
    <source>
        <dbReference type="Pfam" id="PF25893"/>
    </source>
</evidence>
<accession>A0ABS5WJG4</accession>
<feature type="coiled-coil region" evidence="2">
    <location>
        <begin position="33"/>
        <end position="60"/>
    </location>
</feature>
<dbReference type="PANTHER" id="PTHR30469:SF15">
    <property type="entry name" value="HLYD FAMILY OF SECRETION PROTEINS"/>
    <property type="match status" value="1"/>
</dbReference>
<evidence type="ECO:0000256" key="2">
    <source>
        <dbReference type="SAM" id="Coils"/>
    </source>
</evidence>